<evidence type="ECO:0000313" key="4">
    <source>
        <dbReference type="Proteomes" id="UP001056500"/>
    </source>
</evidence>
<dbReference type="Proteomes" id="UP001056500">
    <property type="component" value="Chromosome"/>
</dbReference>
<proteinExistence type="predicted"/>
<dbReference type="InterPro" id="IPR013429">
    <property type="entry name" value="Regulatory_FmdB_Zinc_ribbon"/>
</dbReference>
<evidence type="ECO:0000259" key="2">
    <source>
        <dbReference type="SMART" id="SM00834"/>
    </source>
</evidence>
<accession>A0ABY4WFZ8</accession>
<dbReference type="NCBIfam" id="TIGR02605">
    <property type="entry name" value="CxxC_CxxC_SSSS"/>
    <property type="match status" value="1"/>
</dbReference>
<keyword evidence="4" id="KW-1185">Reference proteome</keyword>
<dbReference type="SMART" id="SM00834">
    <property type="entry name" value="CxxC_CXXC_SSSS"/>
    <property type="match status" value="1"/>
</dbReference>
<protein>
    <submittedName>
        <fullName evidence="3">Zinc ribbon domain-containing protein</fullName>
    </submittedName>
</protein>
<feature type="region of interest" description="Disordered" evidence="1">
    <location>
        <begin position="59"/>
        <end position="113"/>
    </location>
</feature>
<evidence type="ECO:0000313" key="3">
    <source>
        <dbReference type="EMBL" id="USG65958.1"/>
    </source>
</evidence>
<reference evidence="3" key="1">
    <citation type="submission" date="2022-06" db="EMBL/GenBank/DDBJ databases">
        <title>Genome sequencing of Brevibacillus sp. BB3-R1.</title>
        <authorList>
            <person name="Heo J."/>
            <person name="Lee D."/>
            <person name="Won M."/>
            <person name="Han B.-H."/>
            <person name="Hong S.-B."/>
            <person name="Kwon S.-W."/>
        </authorList>
    </citation>
    <scope>NUCLEOTIDE SEQUENCE</scope>
    <source>
        <strain evidence="3">BB3-R1</strain>
    </source>
</reference>
<dbReference type="Pfam" id="PF09723">
    <property type="entry name" value="Zn_ribbon_8"/>
    <property type="match status" value="1"/>
</dbReference>
<organism evidence="3 4">
    <name type="scientific">Brevibacillus ruminantium</name>
    <dbReference type="NCBI Taxonomy" id="2950604"/>
    <lineage>
        <taxon>Bacteria</taxon>
        <taxon>Bacillati</taxon>
        <taxon>Bacillota</taxon>
        <taxon>Bacilli</taxon>
        <taxon>Bacillales</taxon>
        <taxon>Paenibacillaceae</taxon>
        <taxon>Brevibacillus</taxon>
    </lineage>
</organism>
<dbReference type="RefSeq" id="WP_251873042.1">
    <property type="nucleotide sequence ID" value="NZ_CP098755.1"/>
</dbReference>
<gene>
    <name evidence="3" type="ORF">NDK47_00955</name>
</gene>
<name>A0ABY4WFZ8_9BACL</name>
<evidence type="ECO:0000256" key="1">
    <source>
        <dbReference type="SAM" id="MobiDB-lite"/>
    </source>
</evidence>
<dbReference type="EMBL" id="CP098755">
    <property type="protein sequence ID" value="USG65958.1"/>
    <property type="molecule type" value="Genomic_DNA"/>
</dbReference>
<sequence length="113" mass="12233">MPTYQFTCETCGVFDLYRSMAHAGDLSHCPECQKPAVRVYSPVGLITSSKALRTRVEQSSVPKVVKKETSGATGEGRAAQPSHGDACRSHSHSHAGRASSRPHAPHRPWQVGH</sequence>
<feature type="domain" description="Putative regulatory protein FmdB zinc ribbon" evidence="2">
    <location>
        <begin position="1"/>
        <end position="41"/>
    </location>
</feature>